<dbReference type="InterPro" id="IPR008271">
    <property type="entry name" value="Ser/Thr_kinase_AS"/>
</dbReference>
<sequence>MLGSAPMSEAEEEEIRRLSARVGTTLHGKWRLDALIGAGGMAAVYAATHHVGHRVAIKILHPEGAVSRELRARFEQEALAATRLGHPAAVQVLDIDVTEQGEPFLVMELLEGESLRERALRLGSVPMPEILAHVDTLLEVLRAAHDAGIVHRDIKPDNLFVTRDGRLKVLDFGIARMKQGGAGLKTRTGAVLGTTSYMAPEQILGRDVDGRADLYAVGATMFTLLANRRLHDADGLTEGELLIKMSTTPAPPLSTVALGVDPRVARVVDRALAFQVERRYPNAQTMLADVRAVRRGEEPPFATAGAAEGDARTRAHGRGIPGGPPVGAASLGASSPALYPGAGAASLSASAPGMYPGAGPPSLGASAPGMYPGAGPPSLGASVPGMYPGAGPPSLSASAPGMVPGAGAPRAPQLAVVGAVAVLLFCVGIGAVLLLWPSRDEGAREGAAPASVSLKDIPQAQSSVAPAVSAASCAPGMPCTCGGGSPGNAPKRCELTCGEASGCRPSCSDRDVCESRCAGDCQSSCAKSKACDTRCADNCSVDCRNADTCQATCGARCSYTCEDVGKCFPVVGDGSVVRCNRVGGCEVTCTGSCAVSCSNTGGSCPVTCQGQGPAVKCRDGRKACGDGCSLPR</sequence>
<dbReference type="GO" id="GO:0004674">
    <property type="term" value="F:protein serine/threonine kinase activity"/>
    <property type="evidence" value="ECO:0007669"/>
    <property type="project" value="TreeGrafter"/>
</dbReference>
<keyword evidence="7" id="KW-1133">Transmembrane helix</keyword>
<evidence type="ECO:0000313" key="10">
    <source>
        <dbReference type="Proteomes" id="UP000295497"/>
    </source>
</evidence>
<dbReference type="InterPro" id="IPR017441">
    <property type="entry name" value="Protein_kinase_ATP_BS"/>
</dbReference>
<keyword evidence="1" id="KW-0808">Transferase</keyword>
<evidence type="ECO:0000256" key="7">
    <source>
        <dbReference type="SAM" id="Phobius"/>
    </source>
</evidence>
<dbReference type="AlphaFoldDB" id="A0A4P2R186"/>
<dbReference type="GO" id="GO:0005524">
    <property type="term" value="F:ATP binding"/>
    <property type="evidence" value="ECO:0007669"/>
    <property type="project" value="UniProtKB-UniRule"/>
</dbReference>
<evidence type="ECO:0000256" key="1">
    <source>
        <dbReference type="ARBA" id="ARBA00022679"/>
    </source>
</evidence>
<evidence type="ECO:0000256" key="6">
    <source>
        <dbReference type="SAM" id="MobiDB-lite"/>
    </source>
</evidence>
<dbReference type="EMBL" id="CP012672">
    <property type="protein sequence ID" value="AUX36426.1"/>
    <property type="molecule type" value="Genomic_DNA"/>
</dbReference>
<evidence type="ECO:0000313" key="9">
    <source>
        <dbReference type="EMBL" id="AUX36426.1"/>
    </source>
</evidence>
<accession>A0A4P2R186</accession>
<protein>
    <recommendedName>
        <fullName evidence="8">Protein kinase domain-containing protein</fullName>
    </recommendedName>
</protein>
<organism evidence="9 10">
    <name type="scientific">Sorangium cellulosum</name>
    <name type="common">Polyangium cellulosum</name>
    <dbReference type="NCBI Taxonomy" id="56"/>
    <lineage>
        <taxon>Bacteria</taxon>
        <taxon>Pseudomonadati</taxon>
        <taxon>Myxococcota</taxon>
        <taxon>Polyangia</taxon>
        <taxon>Polyangiales</taxon>
        <taxon>Polyangiaceae</taxon>
        <taxon>Sorangium</taxon>
    </lineage>
</organism>
<dbReference type="PANTHER" id="PTHR43289">
    <property type="entry name" value="MITOGEN-ACTIVATED PROTEIN KINASE KINASE KINASE 20-RELATED"/>
    <property type="match status" value="1"/>
</dbReference>
<evidence type="ECO:0000256" key="2">
    <source>
        <dbReference type="ARBA" id="ARBA00022741"/>
    </source>
</evidence>
<dbReference type="Gene3D" id="1.10.510.10">
    <property type="entry name" value="Transferase(Phosphotransferase) domain 1"/>
    <property type="match status" value="1"/>
</dbReference>
<dbReference type="PROSITE" id="PS00108">
    <property type="entry name" value="PROTEIN_KINASE_ST"/>
    <property type="match status" value="1"/>
</dbReference>
<dbReference type="SUPFAM" id="SSF56112">
    <property type="entry name" value="Protein kinase-like (PK-like)"/>
    <property type="match status" value="1"/>
</dbReference>
<keyword evidence="2 5" id="KW-0547">Nucleotide-binding</keyword>
<dbReference type="Gene3D" id="3.30.200.20">
    <property type="entry name" value="Phosphorylase Kinase, domain 1"/>
    <property type="match status" value="1"/>
</dbReference>
<dbReference type="PANTHER" id="PTHR43289:SF34">
    <property type="entry name" value="SERINE_THREONINE-PROTEIN KINASE YBDM-RELATED"/>
    <property type="match status" value="1"/>
</dbReference>
<proteinExistence type="predicted"/>
<gene>
    <name evidence="9" type="ORF">SOCE836_086330</name>
</gene>
<dbReference type="CDD" id="cd14014">
    <property type="entry name" value="STKc_PknB_like"/>
    <property type="match status" value="1"/>
</dbReference>
<dbReference type="PROSITE" id="PS50011">
    <property type="entry name" value="PROTEIN_KINASE_DOM"/>
    <property type="match status" value="1"/>
</dbReference>
<dbReference type="InterPro" id="IPR000719">
    <property type="entry name" value="Prot_kinase_dom"/>
</dbReference>
<feature type="domain" description="Protein kinase" evidence="8">
    <location>
        <begin position="30"/>
        <end position="301"/>
    </location>
</feature>
<reference evidence="9 10" key="1">
    <citation type="submission" date="2015-09" db="EMBL/GenBank/DDBJ databases">
        <title>Sorangium comparison.</title>
        <authorList>
            <person name="Zaburannyi N."/>
            <person name="Bunk B."/>
            <person name="Overmann J."/>
            <person name="Mueller R."/>
        </authorList>
    </citation>
    <scope>NUCLEOTIDE SEQUENCE [LARGE SCALE GENOMIC DNA]</scope>
    <source>
        <strain evidence="9 10">So ce836</strain>
    </source>
</reference>
<dbReference type="Proteomes" id="UP000295497">
    <property type="component" value="Chromosome"/>
</dbReference>
<feature type="binding site" evidence="5">
    <location>
        <position position="58"/>
    </location>
    <ligand>
        <name>ATP</name>
        <dbReference type="ChEBI" id="CHEBI:30616"/>
    </ligand>
</feature>
<dbReference type="SMART" id="SM00220">
    <property type="entry name" value="S_TKc"/>
    <property type="match status" value="1"/>
</dbReference>
<name>A0A4P2R186_SORCE</name>
<evidence type="ECO:0000256" key="5">
    <source>
        <dbReference type="PROSITE-ProRule" id="PRU10141"/>
    </source>
</evidence>
<keyword evidence="7" id="KW-0472">Membrane</keyword>
<keyword evidence="3" id="KW-0418">Kinase</keyword>
<evidence type="ECO:0000256" key="4">
    <source>
        <dbReference type="ARBA" id="ARBA00022840"/>
    </source>
</evidence>
<keyword evidence="4 5" id="KW-0067">ATP-binding</keyword>
<dbReference type="InterPro" id="IPR011009">
    <property type="entry name" value="Kinase-like_dom_sf"/>
</dbReference>
<evidence type="ECO:0000259" key="8">
    <source>
        <dbReference type="PROSITE" id="PS50011"/>
    </source>
</evidence>
<keyword evidence="7" id="KW-0812">Transmembrane</keyword>
<feature type="region of interest" description="Disordered" evidence="6">
    <location>
        <begin position="300"/>
        <end position="327"/>
    </location>
</feature>
<dbReference type="Pfam" id="PF00069">
    <property type="entry name" value="Pkinase"/>
    <property type="match status" value="1"/>
</dbReference>
<evidence type="ECO:0000256" key="3">
    <source>
        <dbReference type="ARBA" id="ARBA00022777"/>
    </source>
</evidence>
<dbReference type="PROSITE" id="PS00107">
    <property type="entry name" value="PROTEIN_KINASE_ATP"/>
    <property type="match status" value="1"/>
</dbReference>
<feature type="transmembrane region" description="Helical" evidence="7">
    <location>
        <begin position="414"/>
        <end position="436"/>
    </location>
</feature>